<evidence type="ECO:0000313" key="2">
    <source>
        <dbReference type="EMBL" id="KAJ7731034.1"/>
    </source>
</evidence>
<accession>A0AAD7I073</accession>
<proteinExistence type="predicted"/>
<feature type="non-terminal residue" evidence="2">
    <location>
        <position position="83"/>
    </location>
</feature>
<dbReference type="InterPro" id="IPR043708">
    <property type="entry name" value="DUF5648"/>
</dbReference>
<evidence type="ECO:0000313" key="3">
    <source>
        <dbReference type="Proteomes" id="UP001215598"/>
    </source>
</evidence>
<reference evidence="2" key="1">
    <citation type="submission" date="2023-03" db="EMBL/GenBank/DDBJ databases">
        <title>Massive genome expansion in bonnet fungi (Mycena s.s.) driven by repeated elements and novel gene families across ecological guilds.</title>
        <authorList>
            <consortium name="Lawrence Berkeley National Laboratory"/>
            <person name="Harder C.B."/>
            <person name="Miyauchi S."/>
            <person name="Viragh M."/>
            <person name="Kuo A."/>
            <person name="Thoen E."/>
            <person name="Andreopoulos B."/>
            <person name="Lu D."/>
            <person name="Skrede I."/>
            <person name="Drula E."/>
            <person name="Henrissat B."/>
            <person name="Morin E."/>
            <person name="Kohler A."/>
            <person name="Barry K."/>
            <person name="LaButti K."/>
            <person name="Morin E."/>
            <person name="Salamov A."/>
            <person name="Lipzen A."/>
            <person name="Mereny Z."/>
            <person name="Hegedus B."/>
            <person name="Baldrian P."/>
            <person name="Stursova M."/>
            <person name="Weitz H."/>
            <person name="Taylor A."/>
            <person name="Grigoriev I.V."/>
            <person name="Nagy L.G."/>
            <person name="Martin F."/>
            <person name="Kauserud H."/>
        </authorList>
    </citation>
    <scope>NUCLEOTIDE SEQUENCE</scope>
    <source>
        <strain evidence="2">CBHHK182m</strain>
    </source>
</reference>
<protein>
    <recommendedName>
        <fullName evidence="1">DUF5648 domain-containing protein</fullName>
    </recommendedName>
</protein>
<dbReference type="AlphaFoldDB" id="A0AAD7I073"/>
<dbReference type="Pfam" id="PF18885">
    <property type="entry name" value="DUF5648"/>
    <property type="match status" value="1"/>
</dbReference>
<evidence type="ECO:0000259" key="1">
    <source>
        <dbReference type="Pfam" id="PF18885"/>
    </source>
</evidence>
<comment type="caution">
    <text evidence="2">The sequence shown here is derived from an EMBL/GenBank/DDBJ whole genome shotgun (WGS) entry which is preliminary data.</text>
</comment>
<feature type="non-terminal residue" evidence="2">
    <location>
        <position position="1"/>
    </location>
</feature>
<name>A0AAD7I073_9AGAR</name>
<keyword evidence="3" id="KW-1185">Reference proteome</keyword>
<feature type="domain" description="DUF5648" evidence="1">
    <location>
        <begin position="1"/>
        <end position="83"/>
    </location>
</feature>
<sequence length="83" mass="9391">FYSTSFNDVTTVIDGYDSRATLPVYLLPRSSTVPFFRLVSRTGGHSLYTANTAERRRKRLHHIGVGAYIYPSQICGSAPFYRL</sequence>
<dbReference type="Proteomes" id="UP001215598">
    <property type="component" value="Unassembled WGS sequence"/>
</dbReference>
<organism evidence="2 3">
    <name type="scientific">Mycena metata</name>
    <dbReference type="NCBI Taxonomy" id="1033252"/>
    <lineage>
        <taxon>Eukaryota</taxon>
        <taxon>Fungi</taxon>
        <taxon>Dikarya</taxon>
        <taxon>Basidiomycota</taxon>
        <taxon>Agaricomycotina</taxon>
        <taxon>Agaricomycetes</taxon>
        <taxon>Agaricomycetidae</taxon>
        <taxon>Agaricales</taxon>
        <taxon>Marasmiineae</taxon>
        <taxon>Mycenaceae</taxon>
        <taxon>Mycena</taxon>
    </lineage>
</organism>
<dbReference type="EMBL" id="JARKIB010000155">
    <property type="protein sequence ID" value="KAJ7731034.1"/>
    <property type="molecule type" value="Genomic_DNA"/>
</dbReference>
<gene>
    <name evidence="2" type="ORF">B0H16DRAFT_1237077</name>
</gene>